<sequence>MHPRLELGIFCTESIRDSRCSTATSKLVAKYLYAFSKCEKPDAWVANLLAQHDLTPSAESPWAIVTQIYYLRCLRYTLKTKPRAAVTSNIQVNMKINLSVRLHLIDYNEILAFGCDCQGDDRVAAKLDGGESFLSEAVAQLLRSSSTKPLPLRSIDPHIVFASIS</sequence>
<accession>A0A4C1XXJ7</accession>
<name>A0A4C1XXJ7_EUMVA</name>
<organism evidence="1 2">
    <name type="scientific">Eumeta variegata</name>
    <name type="common">Bagworm moth</name>
    <name type="synonym">Eumeta japonica</name>
    <dbReference type="NCBI Taxonomy" id="151549"/>
    <lineage>
        <taxon>Eukaryota</taxon>
        <taxon>Metazoa</taxon>
        <taxon>Ecdysozoa</taxon>
        <taxon>Arthropoda</taxon>
        <taxon>Hexapoda</taxon>
        <taxon>Insecta</taxon>
        <taxon>Pterygota</taxon>
        <taxon>Neoptera</taxon>
        <taxon>Endopterygota</taxon>
        <taxon>Lepidoptera</taxon>
        <taxon>Glossata</taxon>
        <taxon>Ditrysia</taxon>
        <taxon>Tineoidea</taxon>
        <taxon>Psychidae</taxon>
        <taxon>Oiketicinae</taxon>
        <taxon>Eumeta</taxon>
    </lineage>
</organism>
<reference evidence="1 2" key="1">
    <citation type="journal article" date="2019" name="Commun. Biol.">
        <title>The bagworm genome reveals a unique fibroin gene that provides high tensile strength.</title>
        <authorList>
            <person name="Kono N."/>
            <person name="Nakamura H."/>
            <person name="Ohtoshi R."/>
            <person name="Tomita M."/>
            <person name="Numata K."/>
            <person name="Arakawa K."/>
        </authorList>
    </citation>
    <scope>NUCLEOTIDE SEQUENCE [LARGE SCALE GENOMIC DNA]</scope>
</reference>
<proteinExistence type="predicted"/>
<keyword evidence="2" id="KW-1185">Reference proteome</keyword>
<dbReference type="AlphaFoldDB" id="A0A4C1XXJ7"/>
<gene>
    <name evidence="1" type="ORF">EVAR_88895_1</name>
</gene>
<dbReference type="EMBL" id="BGZK01000993">
    <property type="protein sequence ID" value="GBP67843.1"/>
    <property type="molecule type" value="Genomic_DNA"/>
</dbReference>
<evidence type="ECO:0000313" key="1">
    <source>
        <dbReference type="EMBL" id="GBP67843.1"/>
    </source>
</evidence>
<comment type="caution">
    <text evidence="1">The sequence shown here is derived from an EMBL/GenBank/DDBJ whole genome shotgun (WGS) entry which is preliminary data.</text>
</comment>
<dbReference type="Proteomes" id="UP000299102">
    <property type="component" value="Unassembled WGS sequence"/>
</dbReference>
<evidence type="ECO:0000313" key="2">
    <source>
        <dbReference type="Proteomes" id="UP000299102"/>
    </source>
</evidence>
<protein>
    <submittedName>
        <fullName evidence="1">Uncharacterized protein</fullName>
    </submittedName>
</protein>